<dbReference type="EMBL" id="CP037899">
    <property type="protein sequence ID" value="QDQ42072.1"/>
    <property type="molecule type" value="Genomic_DNA"/>
</dbReference>
<keyword evidence="2" id="KW-0812">Transmembrane</keyword>
<organism evidence="3 4">
    <name type="scientific">Methylacidiphilum kamchatkense Kam1</name>
    <dbReference type="NCBI Taxonomy" id="1202785"/>
    <lineage>
        <taxon>Bacteria</taxon>
        <taxon>Pseudomonadati</taxon>
        <taxon>Verrucomicrobiota</taxon>
        <taxon>Methylacidiphilae</taxon>
        <taxon>Methylacidiphilales</taxon>
        <taxon>Methylacidiphilaceae</taxon>
        <taxon>Methylacidiphilum (ex Ratnadevi et al. 2023)</taxon>
    </lineage>
</organism>
<proteinExistence type="predicted"/>
<feature type="region of interest" description="Disordered" evidence="1">
    <location>
        <begin position="85"/>
        <end position="109"/>
    </location>
</feature>
<accession>A0A516TLF4</accession>
<keyword evidence="2" id="KW-1133">Transmembrane helix</keyword>
<feature type="compositionally biased region" description="Basic and acidic residues" evidence="1">
    <location>
        <begin position="99"/>
        <end position="109"/>
    </location>
</feature>
<evidence type="ECO:0000313" key="3">
    <source>
        <dbReference type="EMBL" id="QDQ42072.1"/>
    </source>
</evidence>
<reference evidence="4" key="1">
    <citation type="submission" date="2019-03" db="EMBL/GenBank/DDBJ databases">
        <title>Complete genome of Methylacidiphilum kamchatkense Kam1.</title>
        <authorList>
            <person name="Kruse T."/>
            <person name="Murarilal Ratnadevi C."/>
            <person name="Erikstad H.-A."/>
            <person name="Birkeland N.-K."/>
        </authorList>
    </citation>
    <scope>NUCLEOTIDE SEQUENCE [LARGE SCALE GENOMIC DNA]</scope>
    <source>
        <strain evidence="4">kam1</strain>
    </source>
</reference>
<dbReference type="KEGG" id="mkc:kam1_829"/>
<sequence length="109" mass="12552">MDHTKNSSKNVKIRLEEAQTRFLESLKRVSKNLPDEYILLISLIIGIIIGLLLYSLRWILSKIIRIGFFYYIFQQLWNIIVKDSHKTDSKTSPEASKGPSKEKESPAAS</sequence>
<name>A0A516TLF4_9BACT</name>
<evidence type="ECO:0000313" key="4">
    <source>
        <dbReference type="Proteomes" id="UP000315925"/>
    </source>
</evidence>
<gene>
    <name evidence="3" type="ORF">kam1_829</name>
</gene>
<protein>
    <submittedName>
        <fullName evidence="3">Uncharacterized protein</fullName>
    </submittedName>
</protein>
<dbReference type="Proteomes" id="UP000315925">
    <property type="component" value="Chromosome"/>
</dbReference>
<evidence type="ECO:0000256" key="1">
    <source>
        <dbReference type="SAM" id="MobiDB-lite"/>
    </source>
</evidence>
<dbReference type="AlphaFoldDB" id="A0A516TLF4"/>
<evidence type="ECO:0000256" key="2">
    <source>
        <dbReference type="SAM" id="Phobius"/>
    </source>
</evidence>
<feature type="transmembrane region" description="Helical" evidence="2">
    <location>
        <begin position="37"/>
        <end position="56"/>
    </location>
</feature>
<keyword evidence="2" id="KW-0472">Membrane</keyword>